<evidence type="ECO:0000259" key="1">
    <source>
        <dbReference type="Pfam" id="PF13191"/>
    </source>
</evidence>
<comment type="caution">
    <text evidence="2">The sequence shown here is derived from an EMBL/GenBank/DDBJ whole genome shotgun (WGS) entry which is preliminary data.</text>
</comment>
<evidence type="ECO:0000313" key="2">
    <source>
        <dbReference type="EMBL" id="GGR25532.1"/>
    </source>
</evidence>
<dbReference type="EMBL" id="BMSX01000011">
    <property type="protein sequence ID" value="GGR25532.1"/>
    <property type="molecule type" value="Genomic_DNA"/>
</dbReference>
<dbReference type="Gene3D" id="3.40.50.300">
    <property type="entry name" value="P-loop containing nucleotide triphosphate hydrolases"/>
    <property type="match status" value="1"/>
</dbReference>
<reference evidence="2" key="1">
    <citation type="journal article" date="2014" name="Int. J. Syst. Evol. Microbiol.">
        <title>Complete genome sequence of Corynebacterium casei LMG S-19264T (=DSM 44701T), isolated from a smear-ripened cheese.</title>
        <authorList>
            <consortium name="US DOE Joint Genome Institute (JGI-PGF)"/>
            <person name="Walter F."/>
            <person name="Albersmeier A."/>
            <person name="Kalinowski J."/>
            <person name="Ruckert C."/>
        </authorList>
    </citation>
    <scope>NUCLEOTIDE SEQUENCE</scope>
    <source>
        <strain evidence="2">JCM 4346</strain>
    </source>
</reference>
<organism evidence="2 3">
    <name type="scientific">Streptomyces aurantiogriseus</name>
    <dbReference type="NCBI Taxonomy" id="66870"/>
    <lineage>
        <taxon>Bacteria</taxon>
        <taxon>Bacillati</taxon>
        <taxon>Actinomycetota</taxon>
        <taxon>Actinomycetes</taxon>
        <taxon>Kitasatosporales</taxon>
        <taxon>Streptomycetaceae</taxon>
        <taxon>Streptomyces</taxon>
    </lineage>
</organism>
<name>A0A918CK30_9ACTN</name>
<dbReference type="PRINTS" id="PR00364">
    <property type="entry name" value="DISEASERSIST"/>
</dbReference>
<reference evidence="2" key="2">
    <citation type="submission" date="2020-09" db="EMBL/GenBank/DDBJ databases">
        <authorList>
            <person name="Sun Q."/>
            <person name="Ohkuma M."/>
        </authorList>
    </citation>
    <scope>NUCLEOTIDE SEQUENCE</scope>
    <source>
        <strain evidence="2">JCM 4346</strain>
    </source>
</reference>
<feature type="domain" description="Orc1-like AAA ATPase" evidence="1">
    <location>
        <begin position="21"/>
        <end position="83"/>
    </location>
</feature>
<evidence type="ECO:0000313" key="3">
    <source>
        <dbReference type="Proteomes" id="UP000658320"/>
    </source>
</evidence>
<dbReference type="AlphaFoldDB" id="A0A918CK30"/>
<keyword evidence="3" id="KW-1185">Reference proteome</keyword>
<dbReference type="SUPFAM" id="SSF52540">
    <property type="entry name" value="P-loop containing nucleoside triphosphate hydrolases"/>
    <property type="match status" value="1"/>
</dbReference>
<dbReference type="InterPro" id="IPR027417">
    <property type="entry name" value="P-loop_NTPase"/>
</dbReference>
<proteinExistence type="predicted"/>
<sequence>MADGRPNALAARLVAAEERAFVGREAETECFAAMLRGEPGSPAVLYLYGMGGVGKTTLLRRLATRAREAGRVTVQIEGRLVDPSPRGFEQAASGALGDTKSVLLVDSFEYCQGLEGWLRDQFLPTLPATTLVVVAGRQPPSVRWTSDIAWSDALAVLEVRPLDDEHAQALLERHDVPAALRGKVMSFAGGHPLALSMAASLLSAGGDTQTDWAPSPDIISELVAQLIGALPTQQHRTALETAAHVLTLNRKLLGAVMGDESAGPMFDWLCGLPFTEFGPRGLIVHDLVAEVLDRDLRWRDPEGYQLMHHKTGRFLLNRTRTVPEVEAAQAVRELLYLLRHGPMRAYFERIAHAGSVWEKHLRPEDHDIVLKLIAAEDEDSARIVRYWLEKQPEAFWLYRDTHTGDPMGFMMWLRLTRRDESDQADPVVAAAWDRIESHAPLRPGQHVRILRFCVPEPAHEGLVFVEHLEQLHVVKDWVRTTGMGWCFVVTPHPEYWGTLMHLTGHRQVIRTTFDSGRAWTAFGMDWRASSLESWFDRTWSLVPLAEALDPAQSSTPPLDQRTFAAAVRVALRDLHSSGLRDNPLLTTRLLADRANWTGTYDEQLRHLLLETVEALQQDPRQAKPYQALKATYANRHRTQEAAAALLGIPFSTYRRHLAQGIDRVVELLWQQELRLSTPADAFPQQAVGSPE</sequence>
<dbReference type="InterPro" id="IPR041664">
    <property type="entry name" value="AAA_16"/>
</dbReference>
<dbReference type="Proteomes" id="UP000658320">
    <property type="component" value="Unassembled WGS sequence"/>
</dbReference>
<dbReference type="RefSeq" id="WP_189939651.1">
    <property type="nucleotide sequence ID" value="NZ_BMSX01000011.1"/>
</dbReference>
<protein>
    <recommendedName>
        <fullName evidence="1">Orc1-like AAA ATPase domain-containing protein</fullName>
    </recommendedName>
</protein>
<gene>
    <name evidence="2" type="ORF">GCM10010251_46880</name>
</gene>
<accession>A0A918CK30</accession>
<dbReference type="Pfam" id="PF13191">
    <property type="entry name" value="AAA_16"/>
    <property type="match status" value="1"/>
</dbReference>